<accession>A0A6A4GAI7</accession>
<evidence type="ECO:0000313" key="2">
    <source>
        <dbReference type="EMBL" id="KAE9382473.1"/>
    </source>
</evidence>
<protein>
    <submittedName>
        <fullName evidence="2">Uncharacterized protein</fullName>
    </submittedName>
</protein>
<feature type="region of interest" description="Disordered" evidence="1">
    <location>
        <begin position="99"/>
        <end position="142"/>
    </location>
</feature>
<dbReference type="EMBL" id="ML771494">
    <property type="protein sequence ID" value="KAE9382473.1"/>
    <property type="molecule type" value="Genomic_DNA"/>
</dbReference>
<evidence type="ECO:0000313" key="3">
    <source>
        <dbReference type="Proteomes" id="UP000799118"/>
    </source>
</evidence>
<proteinExistence type="predicted"/>
<feature type="compositionally biased region" description="Polar residues" evidence="1">
    <location>
        <begin position="399"/>
        <end position="416"/>
    </location>
</feature>
<evidence type="ECO:0000256" key="1">
    <source>
        <dbReference type="SAM" id="MobiDB-lite"/>
    </source>
</evidence>
<feature type="compositionally biased region" description="Basic and acidic residues" evidence="1">
    <location>
        <begin position="48"/>
        <end position="58"/>
    </location>
</feature>
<feature type="compositionally biased region" description="Polar residues" evidence="1">
    <location>
        <begin position="192"/>
        <end position="205"/>
    </location>
</feature>
<dbReference type="Proteomes" id="UP000799118">
    <property type="component" value="Unassembled WGS sequence"/>
</dbReference>
<name>A0A6A4GAI7_9AGAR</name>
<feature type="region of interest" description="Disordered" evidence="1">
    <location>
        <begin position="192"/>
        <end position="229"/>
    </location>
</feature>
<feature type="non-terminal residue" evidence="2">
    <location>
        <position position="416"/>
    </location>
</feature>
<dbReference type="OrthoDB" id="3263746at2759"/>
<feature type="region of interest" description="Disordered" evidence="1">
    <location>
        <begin position="1"/>
        <end position="69"/>
    </location>
</feature>
<keyword evidence="3" id="KW-1185">Reference proteome</keyword>
<reference evidence="2" key="1">
    <citation type="journal article" date="2019" name="Environ. Microbiol.">
        <title>Fungal ecological strategies reflected in gene transcription - a case study of two litter decomposers.</title>
        <authorList>
            <person name="Barbi F."/>
            <person name="Kohler A."/>
            <person name="Barry K."/>
            <person name="Baskaran P."/>
            <person name="Daum C."/>
            <person name="Fauchery L."/>
            <person name="Ihrmark K."/>
            <person name="Kuo A."/>
            <person name="LaButti K."/>
            <person name="Lipzen A."/>
            <person name="Morin E."/>
            <person name="Grigoriev I.V."/>
            <person name="Henrissat B."/>
            <person name="Lindahl B."/>
            <person name="Martin F."/>
        </authorList>
    </citation>
    <scope>NUCLEOTIDE SEQUENCE</scope>
    <source>
        <strain evidence="2">JB14</strain>
    </source>
</reference>
<feature type="region of interest" description="Disordered" evidence="1">
    <location>
        <begin position="394"/>
        <end position="416"/>
    </location>
</feature>
<organism evidence="2 3">
    <name type="scientific">Gymnopus androsaceus JB14</name>
    <dbReference type="NCBI Taxonomy" id="1447944"/>
    <lineage>
        <taxon>Eukaryota</taxon>
        <taxon>Fungi</taxon>
        <taxon>Dikarya</taxon>
        <taxon>Basidiomycota</taxon>
        <taxon>Agaricomycotina</taxon>
        <taxon>Agaricomycetes</taxon>
        <taxon>Agaricomycetidae</taxon>
        <taxon>Agaricales</taxon>
        <taxon>Marasmiineae</taxon>
        <taxon>Omphalotaceae</taxon>
        <taxon>Gymnopus</taxon>
    </lineage>
</organism>
<dbReference type="AlphaFoldDB" id="A0A6A4GAI7"/>
<feature type="compositionally biased region" description="Acidic residues" evidence="1">
    <location>
        <begin position="16"/>
        <end position="47"/>
    </location>
</feature>
<gene>
    <name evidence="2" type="ORF">BT96DRAFT_1010590</name>
</gene>
<sequence>MIPDEPSANHEKVPSDDEDAWEDIDMDVNVEDVSMDADVESDDEGDDDHPQLSQEKRYTLPNRGKVTMEEVPEFEDEELYLEEELARVDGQFLPRRTPNGCGAPPLNSGGLPAHSIPPERAAQAQEGVPGSPEGQGGNINPEDLTWMVNEVNELISNNVRTREMKAHFTRFLQDHRHDPHHVLVTVSAYIQSSNNRGSQGGNKSQPVDDETDATPKKKGGPRTKDHNDLHRDVRAALASIIQPNDEKLAARSLKQWELTDFKDGKLEGPSLANFRLDLETKHATWTPWNLAACKVFIPHFQSLPGNQKHGENAVRRAFRTHLQQLKRNFVIEREGQSSTRVSQIRKNRRIARRVRLLKRRLDAFNKLRKLYGDQIPKELEEAITRLTWEIMSGDETDPQNRGQFGTTSLEWRSTEL</sequence>